<evidence type="ECO:0000313" key="7">
    <source>
        <dbReference type="Proteomes" id="UP001520140"/>
    </source>
</evidence>
<evidence type="ECO:0000256" key="4">
    <source>
        <dbReference type="ARBA" id="ARBA00022840"/>
    </source>
</evidence>
<gene>
    <name evidence="6" type="ORF">HQ605_03345</name>
</gene>
<dbReference type="InterPro" id="IPR004147">
    <property type="entry name" value="ABC1_dom"/>
</dbReference>
<dbReference type="EMBL" id="JABUKG010000002">
    <property type="protein sequence ID" value="MBY6319852.1"/>
    <property type="molecule type" value="Genomic_DNA"/>
</dbReference>
<evidence type="ECO:0000256" key="1">
    <source>
        <dbReference type="ARBA" id="ARBA00009670"/>
    </source>
</evidence>
<dbReference type="GO" id="GO:0016301">
    <property type="term" value="F:kinase activity"/>
    <property type="evidence" value="ECO:0007669"/>
    <property type="project" value="UniProtKB-KW"/>
</dbReference>
<accession>A0ABS7NSA7</accession>
<protein>
    <submittedName>
        <fullName evidence="6">AarF/ABC1/UbiB kinase family protein</fullName>
    </submittedName>
</protein>
<dbReference type="CDD" id="cd13970">
    <property type="entry name" value="ABC1_ADCK3"/>
    <property type="match status" value="1"/>
</dbReference>
<feature type="domain" description="ABC1 atypical kinase-like" evidence="5">
    <location>
        <begin position="98"/>
        <end position="328"/>
    </location>
</feature>
<evidence type="ECO:0000259" key="5">
    <source>
        <dbReference type="Pfam" id="PF03109"/>
    </source>
</evidence>
<dbReference type="InterPro" id="IPR034646">
    <property type="entry name" value="ADCK3_dom"/>
</dbReference>
<dbReference type="InterPro" id="IPR051409">
    <property type="entry name" value="Atypical_kinase_ADCK"/>
</dbReference>
<dbReference type="Pfam" id="PF03109">
    <property type="entry name" value="ABC1"/>
    <property type="match status" value="1"/>
</dbReference>
<reference evidence="6 7" key="1">
    <citation type="submission" date="2020-06" db="EMBL/GenBank/DDBJ databases">
        <title>Taxonomy, biology and ecology of Rhodococcus bacteria occurring in California pistachio and other woody hosts as revealed by genome sequence analyses.</title>
        <authorList>
            <person name="Gai Y."/>
            <person name="Riely B."/>
        </authorList>
    </citation>
    <scope>NUCLEOTIDE SEQUENCE [LARGE SCALE GENOMIC DNA]</scope>
    <source>
        <strain evidence="6 7">BP-284</strain>
    </source>
</reference>
<keyword evidence="6" id="KW-0418">Kinase</keyword>
<dbReference type="PANTHER" id="PTHR43851:SF3">
    <property type="entry name" value="COENZYME Q8"/>
    <property type="match status" value="1"/>
</dbReference>
<comment type="caution">
    <text evidence="6">The sequence shown here is derived from an EMBL/GenBank/DDBJ whole genome shotgun (WGS) entry which is preliminary data.</text>
</comment>
<keyword evidence="4" id="KW-0067">ATP-binding</keyword>
<organism evidence="6 7">
    <name type="scientific">Rhodococcoides kroppenstedtii</name>
    <dbReference type="NCBI Taxonomy" id="293050"/>
    <lineage>
        <taxon>Bacteria</taxon>
        <taxon>Bacillati</taxon>
        <taxon>Actinomycetota</taxon>
        <taxon>Actinomycetes</taxon>
        <taxon>Mycobacteriales</taxon>
        <taxon>Nocardiaceae</taxon>
        <taxon>Rhodococcoides</taxon>
    </lineage>
</organism>
<dbReference type="SUPFAM" id="SSF56112">
    <property type="entry name" value="Protein kinase-like (PK-like)"/>
    <property type="match status" value="1"/>
</dbReference>
<keyword evidence="7" id="KW-1185">Reference proteome</keyword>
<keyword evidence="3" id="KW-0547">Nucleotide-binding</keyword>
<name>A0ABS7NSA7_9NOCA</name>
<dbReference type="InterPro" id="IPR011009">
    <property type="entry name" value="Kinase-like_dom_sf"/>
</dbReference>
<evidence type="ECO:0000256" key="3">
    <source>
        <dbReference type="ARBA" id="ARBA00022741"/>
    </source>
</evidence>
<proteinExistence type="inferred from homology"/>
<dbReference type="PANTHER" id="PTHR43851">
    <property type="match status" value="1"/>
</dbReference>
<keyword evidence="2" id="KW-0808">Transferase</keyword>
<dbReference type="RefSeq" id="WP_068106098.1">
    <property type="nucleotide sequence ID" value="NZ_JABUKE010000002.1"/>
</dbReference>
<comment type="similarity">
    <text evidence="1">Belongs to the protein kinase superfamily. ADCK protein kinase family.</text>
</comment>
<dbReference type="Proteomes" id="UP001520140">
    <property type="component" value="Unassembled WGS sequence"/>
</dbReference>
<evidence type="ECO:0000256" key="2">
    <source>
        <dbReference type="ARBA" id="ARBA00022679"/>
    </source>
</evidence>
<evidence type="ECO:0000313" key="6">
    <source>
        <dbReference type="EMBL" id="MBY6319852.1"/>
    </source>
</evidence>
<sequence length="463" mass="51168">MSDKVPTSRVVRGAEVGRLVAGRTARGAVLRVRMAGRTDELRDALAEKEAVRAAERLVTVLGGLRGAAMKLGQMLSTLDLAFVPEEHRDQFQRRLADLLDRAPKVAFDDVRAVIEADLGAPVVELYAEFDPVPIAAASIGQVHRAVLPDGRVVAVKVKYPGIDAAVRADLKNLSFYVKLLPASMPMLSSKAVVEELRRNLEAELDYPAEARTQSRAADLFRDHPHFAVPDVVASHCGEAVLTTEFVDAVPFERIRELPGEERDRIGETIFRFYVGSLHTLGEFCGDPHPGNVLLARDGRVTFVDFGLYIYMSASDIRFERDCLRAAVEGRGDDLHRLLAERGILDPAARVEPQDCLDYVSAAAELSLTDRRVTVTPEMAGACFVLAVDPRSGNFGAMTKQWLPPEHVFSRRTDFLTFGILGQLRATANWGAIAREWLYDTAPTTPMGRDIERWRRSRGRSRPG</sequence>